<keyword evidence="4" id="KW-1185">Reference proteome</keyword>
<feature type="transmembrane region" description="Helical" evidence="2">
    <location>
        <begin position="664"/>
        <end position="683"/>
    </location>
</feature>
<evidence type="ECO:0000313" key="3">
    <source>
        <dbReference type="EMBL" id="MDQ0208791.1"/>
    </source>
</evidence>
<gene>
    <name evidence="3" type="ORF">J2S05_003603</name>
</gene>
<reference evidence="3 4" key="1">
    <citation type="submission" date="2023-07" db="EMBL/GenBank/DDBJ databases">
        <title>Genomic Encyclopedia of Type Strains, Phase IV (KMG-IV): sequencing the most valuable type-strain genomes for metagenomic binning, comparative biology and taxonomic classification.</title>
        <authorList>
            <person name="Goeker M."/>
        </authorList>
    </citation>
    <scope>NUCLEOTIDE SEQUENCE [LARGE SCALE GENOMIC DNA]</scope>
    <source>
        <strain evidence="3 4">DSM 19154</strain>
    </source>
</reference>
<feature type="compositionally biased region" description="Polar residues" evidence="1">
    <location>
        <begin position="75"/>
        <end position="86"/>
    </location>
</feature>
<feature type="transmembrane region" description="Helical" evidence="2">
    <location>
        <begin position="822"/>
        <end position="840"/>
    </location>
</feature>
<sequence>MEQKQKEQLSRIDSAMDEVKLLAQEDLIPLSTYKEVKRGFDAKLFAIKEEERLAQLEEKADPQEESIKLNNSTPEAIEQESASAPSPTVPEIVKKQRSPEENRQRRLTYILTSGVALLLLGGVLLALTNWLVLADTTKVFLISGIAIVFAGMSYLANKLKIRQTMFAFLMLFAFFVPIVFFSISYYGVLGPYLSIGGEGSMLFAAIASLLCAALYAFLHRMETHLVFQIVTLVATGASSLYAAGYVTATVDMYILTLSGLVFVQLILWNKGMNSQYLQAYRLLLPWFVLSQLILVSFIQFAFFGWAQGDFLNVTFIGMLYYLIAVRHSAYNGLSVPGVLGFSIGLNGLISSNQYMYSSYYALTLLILPAILLAAYEIEKKNGRDKILYVPIKIIFLITVVMTHLVGQLMLLIDESSLNLYALTLIGATALFMRCSWFARSRVSLFFGYLLSAYTIWLLLTFYMESLIVRSILMAIVLIASYTGMIFVQKINIKLIRHPLKLATSIALLLLALQLSLSEEWGLLTGLLLVITVLASLFSRFEQAKVKSCTEMVGVGSLFFAVITSHSAIWSNSLVRPTIETANHYLIGAVLVSAFYFLYKRLHGKKTAERSFIAGGLLFIIMFFHVLFEYPLMATTYAYLLTIYAVVLTMYFLMATIIVFKKEEFYWGVIVFSIAAYMSLLHYSFAESSFGFWSVLLASGGVFTWIGRGVRSRTTYGSLLFYTSGQALLLLVGLAYVAISDVNDLSIHGLLVPFAFLLVEVISSRNRGWRIGQSIVAVLYLLLHNLIWFNELPIVTGADSLLLTGALILLCMLWKPLSYNKNGVLVGLGILNIYPIAIMLVESTSYGLWKVGVVLLISVATIYYIEEKWKRVDYSAIPYVLVSMVVLLSHLETLTIVILLLILAFAGKAAGVHYMGWSLIQNKRVNSYQIISTILVVLASMQLRLDTIIATELELTLATVLLAYLVLLFIKEQSRNVRYVKAVTLIAGFYYPYSLLLSLLPIADEYVVFLYAVPFMILVSLLLRVVAKEESWRPPSEMVVVVGSFVVMSLSTLANQTLYGSLTLSILAVIAILAGFYLKYAAYFITGVVALLVNTLYATRVFWFSIPWWVYLMAGGAILIGFATYQELKKREDETTIREQWQQLVRKMKGFFKQWK</sequence>
<feature type="transmembrane region" description="Helical" evidence="2">
    <location>
        <begin position="581"/>
        <end position="598"/>
    </location>
</feature>
<feature type="transmembrane region" description="Helical" evidence="2">
    <location>
        <begin position="139"/>
        <end position="156"/>
    </location>
</feature>
<feature type="transmembrane region" description="Helical" evidence="2">
    <location>
        <begin position="633"/>
        <end position="652"/>
    </location>
</feature>
<feature type="transmembrane region" description="Helical" evidence="2">
    <location>
        <begin position="610"/>
        <end position="627"/>
    </location>
</feature>
<evidence type="ECO:0000313" key="4">
    <source>
        <dbReference type="Proteomes" id="UP001225034"/>
    </source>
</evidence>
<accession>A0ABT9YLN6</accession>
<feature type="transmembrane region" description="Helical" evidence="2">
    <location>
        <begin position="981"/>
        <end position="1001"/>
    </location>
</feature>
<feature type="transmembrane region" description="Helical" evidence="2">
    <location>
        <begin position="768"/>
        <end position="787"/>
    </location>
</feature>
<evidence type="ECO:0000256" key="2">
    <source>
        <dbReference type="SAM" id="Phobius"/>
    </source>
</evidence>
<feature type="transmembrane region" description="Helical" evidence="2">
    <location>
        <begin position="744"/>
        <end position="761"/>
    </location>
</feature>
<feature type="transmembrane region" description="Helical" evidence="2">
    <location>
        <begin position="552"/>
        <end position="569"/>
    </location>
</feature>
<dbReference type="Proteomes" id="UP001225034">
    <property type="component" value="Unassembled WGS sequence"/>
</dbReference>
<feature type="transmembrane region" description="Helical" evidence="2">
    <location>
        <begin position="304"/>
        <end position="323"/>
    </location>
</feature>
<feature type="transmembrane region" description="Helical" evidence="2">
    <location>
        <begin position="417"/>
        <end position="436"/>
    </location>
</feature>
<feature type="transmembrane region" description="Helical" evidence="2">
    <location>
        <begin position="895"/>
        <end position="914"/>
    </location>
</feature>
<keyword evidence="2" id="KW-0812">Transmembrane</keyword>
<feature type="transmembrane region" description="Helical" evidence="2">
    <location>
        <begin position="387"/>
        <end position="411"/>
    </location>
</feature>
<feature type="transmembrane region" description="Helical" evidence="2">
    <location>
        <begin position="355"/>
        <end position="375"/>
    </location>
</feature>
<dbReference type="EMBL" id="JAUSUA010000006">
    <property type="protein sequence ID" value="MDQ0208791.1"/>
    <property type="molecule type" value="Genomic_DNA"/>
</dbReference>
<feature type="transmembrane region" description="Helical" evidence="2">
    <location>
        <begin position="168"/>
        <end position="188"/>
    </location>
</feature>
<evidence type="ECO:0000256" key="1">
    <source>
        <dbReference type="SAM" id="MobiDB-lite"/>
    </source>
</evidence>
<feature type="transmembrane region" description="Helical" evidence="2">
    <location>
        <begin position="330"/>
        <end position="349"/>
    </location>
</feature>
<feature type="transmembrane region" description="Helical" evidence="2">
    <location>
        <begin position="467"/>
        <end position="487"/>
    </location>
</feature>
<evidence type="ECO:0008006" key="5">
    <source>
        <dbReference type="Google" id="ProtNLM"/>
    </source>
</evidence>
<organism evidence="3 4">
    <name type="scientific">Alkalicoccobacillus murimartini</name>
    <dbReference type="NCBI Taxonomy" id="171685"/>
    <lineage>
        <taxon>Bacteria</taxon>
        <taxon>Bacillati</taxon>
        <taxon>Bacillota</taxon>
        <taxon>Bacilli</taxon>
        <taxon>Bacillales</taxon>
        <taxon>Bacillaceae</taxon>
        <taxon>Alkalicoccobacillus</taxon>
    </lineage>
</organism>
<keyword evidence="2" id="KW-1133">Transmembrane helix</keyword>
<feature type="transmembrane region" description="Helical" evidence="2">
    <location>
        <begin position="1007"/>
        <end position="1025"/>
    </location>
</feature>
<feature type="transmembrane region" description="Helical" evidence="2">
    <location>
        <begin position="1037"/>
        <end position="1053"/>
    </location>
</feature>
<feature type="transmembrane region" description="Helical" evidence="2">
    <location>
        <begin position="846"/>
        <end position="864"/>
    </location>
</feature>
<name>A0ABT9YLN6_9BACI</name>
<feature type="transmembrane region" description="Helical" evidence="2">
    <location>
        <begin position="1107"/>
        <end position="1124"/>
    </location>
</feature>
<feature type="transmembrane region" description="Helical" evidence="2">
    <location>
        <begin position="107"/>
        <end position="133"/>
    </location>
</feature>
<feature type="transmembrane region" description="Helical" evidence="2">
    <location>
        <begin position="225"/>
        <end position="246"/>
    </location>
</feature>
<proteinExistence type="predicted"/>
<feature type="region of interest" description="Disordered" evidence="1">
    <location>
        <begin position="75"/>
        <end position="100"/>
    </location>
</feature>
<feature type="transmembrane region" description="Helical" evidence="2">
    <location>
        <begin position="718"/>
        <end position="738"/>
    </location>
</feature>
<protein>
    <recommendedName>
        <fullName evidence="5">DUF2339 domain-containing protein</fullName>
    </recommendedName>
</protein>
<feature type="transmembrane region" description="Helical" evidence="2">
    <location>
        <begin position="522"/>
        <end position="540"/>
    </location>
</feature>
<dbReference type="RefSeq" id="WP_306985126.1">
    <property type="nucleotide sequence ID" value="NZ_JAUSUA010000006.1"/>
</dbReference>
<feature type="transmembrane region" description="Helical" evidence="2">
    <location>
        <begin position="499"/>
        <end position="516"/>
    </location>
</feature>
<feature type="transmembrane region" description="Helical" evidence="2">
    <location>
        <begin position="793"/>
        <end position="813"/>
    </location>
</feature>
<feature type="transmembrane region" description="Helical" evidence="2">
    <location>
        <begin position="252"/>
        <end position="268"/>
    </location>
</feature>
<feature type="transmembrane region" description="Helical" evidence="2">
    <location>
        <begin position="443"/>
        <end position="461"/>
    </location>
</feature>
<feature type="transmembrane region" description="Helical" evidence="2">
    <location>
        <begin position="280"/>
        <end position="298"/>
    </location>
</feature>
<feature type="transmembrane region" description="Helical" evidence="2">
    <location>
        <begin position="948"/>
        <end position="969"/>
    </location>
</feature>
<keyword evidence="2" id="KW-0472">Membrane</keyword>
<feature type="transmembrane region" description="Helical" evidence="2">
    <location>
        <begin position="200"/>
        <end position="218"/>
    </location>
</feature>
<comment type="caution">
    <text evidence="3">The sequence shown here is derived from an EMBL/GenBank/DDBJ whole genome shotgun (WGS) entry which is preliminary data.</text>
</comment>
<feature type="transmembrane region" description="Helical" evidence="2">
    <location>
        <begin position="689"/>
        <end position="706"/>
    </location>
</feature>